<evidence type="ECO:0000313" key="3">
    <source>
        <dbReference type="Proteomes" id="UP000218731"/>
    </source>
</evidence>
<accession>A0A1L7NG96</accession>
<reference evidence="2 3" key="1">
    <citation type="submission" date="2015-11" db="EMBL/GenBank/DDBJ databases">
        <title>Complete genome sequencing of a biphenyl-degrading bacterium, Pseudomonas putida KF715 (=NBRC110667).</title>
        <authorList>
            <person name="Suenaga H."/>
            <person name="Fujihara N."/>
            <person name="Watanabe T."/>
            <person name="Hirose J."/>
            <person name="Kimura N."/>
            <person name="Yamazoe A."/>
            <person name="Hosoyama A."/>
            <person name="Shimodaira J."/>
            <person name="Furukawa K."/>
        </authorList>
    </citation>
    <scope>NUCLEOTIDE SEQUENCE [LARGE SCALE GENOMIC DNA]</scope>
    <source>
        <strain evidence="2 3">KF715</strain>
    </source>
</reference>
<proteinExistence type="predicted"/>
<evidence type="ECO:0000313" key="2">
    <source>
        <dbReference type="EMBL" id="BAW24480.1"/>
    </source>
</evidence>
<protein>
    <submittedName>
        <fullName evidence="2">Uncharacterized protein</fullName>
    </submittedName>
</protein>
<evidence type="ECO:0000256" key="1">
    <source>
        <dbReference type="SAM" id="MobiDB-lite"/>
    </source>
</evidence>
<name>A0A1L7NG96_PSEPU</name>
<organism evidence="2 3">
    <name type="scientific">Pseudomonas putida</name>
    <name type="common">Arthrobacter siderocapsulatus</name>
    <dbReference type="NCBI Taxonomy" id="303"/>
    <lineage>
        <taxon>Bacteria</taxon>
        <taxon>Pseudomonadati</taxon>
        <taxon>Pseudomonadota</taxon>
        <taxon>Gammaproteobacteria</taxon>
        <taxon>Pseudomonadales</taxon>
        <taxon>Pseudomonadaceae</taxon>
        <taxon>Pseudomonas</taxon>
    </lineage>
</organism>
<dbReference type="AlphaFoldDB" id="A0A1L7NG96"/>
<feature type="region of interest" description="Disordered" evidence="1">
    <location>
        <begin position="27"/>
        <end position="46"/>
    </location>
</feature>
<dbReference type="Proteomes" id="UP000218731">
    <property type="component" value="Chromosome 1"/>
</dbReference>
<sequence length="79" mass="8257">MPRWGAKRPWGLSFAAEIDGAASRPIAAQGRSYNGPRQAGVSGQGSSPIPRKITLVTVCTALSNAMSDSISPPLSNCTW</sequence>
<dbReference type="EMBL" id="AP015029">
    <property type="protein sequence ID" value="BAW24480.1"/>
    <property type="molecule type" value="Genomic_DNA"/>
</dbReference>
<gene>
    <name evidence="2" type="ORF">KF715C_ch39070</name>
</gene>